<reference evidence="11" key="1">
    <citation type="journal article" date="2010" name="Stand. Genomic Sci.">
        <title>Complete genome sequence of 'Thermobaculum terrenum' type strain (YNP1).</title>
        <authorList>
            <person name="Kiss H."/>
            <person name="Cleland D."/>
            <person name="Lapidus A."/>
            <person name="Lucas S."/>
            <person name="Glavina Del Rio T."/>
            <person name="Nolan M."/>
            <person name="Tice H."/>
            <person name="Han C."/>
            <person name="Goodwin L."/>
            <person name="Pitluck S."/>
            <person name="Liolios K."/>
            <person name="Ivanova N."/>
            <person name="Mavromatis K."/>
            <person name="Ovchinnikova G."/>
            <person name="Pati A."/>
            <person name="Chen A."/>
            <person name="Palaniappan K."/>
            <person name="Land M."/>
            <person name="Hauser L."/>
            <person name="Chang Y."/>
            <person name="Jeffries C."/>
            <person name="Lu M."/>
            <person name="Brettin T."/>
            <person name="Detter J."/>
            <person name="Goker M."/>
            <person name="Tindall B."/>
            <person name="Beck B."/>
            <person name="McDermott T."/>
            <person name="Woyke T."/>
            <person name="Bristow J."/>
            <person name="Eisen J."/>
            <person name="Markowitz V."/>
            <person name="Hugenholtz P."/>
            <person name="Kyrpides N."/>
            <person name="Klenk H."/>
            <person name="Cheng J."/>
        </authorList>
    </citation>
    <scope>NUCLEOTIDE SEQUENCE [LARGE SCALE GENOMIC DNA]</scope>
    <source>
        <strain evidence="11">ATCC BAA-798 / YNP1</strain>
    </source>
</reference>
<accession>D1CDA8</accession>
<evidence type="ECO:0000256" key="7">
    <source>
        <dbReference type="HAMAP-Rule" id="MF_00607"/>
    </source>
</evidence>
<dbReference type="SUPFAM" id="SSF53335">
    <property type="entry name" value="S-adenosyl-L-methionine-dependent methyltransferases"/>
    <property type="match status" value="1"/>
</dbReference>
<evidence type="ECO:0000256" key="4">
    <source>
        <dbReference type="ARBA" id="ARBA00022679"/>
    </source>
</evidence>
<protein>
    <recommendedName>
        <fullName evidence="7">Ribosomal RNA small subunit methyltransferase A</fullName>
        <ecNumber evidence="7">2.1.1.182</ecNumber>
    </recommendedName>
    <alternativeName>
        <fullName evidence="7">16S rRNA (adenine(1518)-N(6)/adenine(1519)-N(6))-dimethyltransferase</fullName>
    </alternativeName>
    <alternativeName>
        <fullName evidence="7">16S rRNA dimethyladenosine transferase</fullName>
    </alternativeName>
    <alternativeName>
        <fullName evidence="7">16S rRNA dimethylase</fullName>
    </alternativeName>
    <alternativeName>
        <fullName evidence="7">S-adenosylmethionine-6-N', N'-adenosyl(rRNA) dimethyltransferase</fullName>
    </alternativeName>
</protein>
<dbReference type="EMBL" id="CP001825">
    <property type="protein sequence ID" value="ACZ42773.1"/>
    <property type="molecule type" value="Genomic_DNA"/>
</dbReference>
<keyword evidence="4 7" id="KW-0808">Transferase</keyword>
<evidence type="ECO:0000256" key="5">
    <source>
        <dbReference type="ARBA" id="ARBA00022691"/>
    </source>
</evidence>
<dbReference type="GO" id="GO:0003723">
    <property type="term" value="F:RNA binding"/>
    <property type="evidence" value="ECO:0007669"/>
    <property type="project" value="UniProtKB-UniRule"/>
</dbReference>
<dbReference type="InterPro" id="IPR020596">
    <property type="entry name" value="rRNA_Ade_Mease_Trfase_CS"/>
</dbReference>
<dbReference type="InterPro" id="IPR023165">
    <property type="entry name" value="rRNA_Ade_diMease-like_C"/>
</dbReference>
<sequence length="288" mass="32575">MNNNFHDPRLILKKYGLYPKKGLGQNFLISPKVLRTILQASEITPQDTILEIGPGTGVLTRHLAAARCVVAIELDETLVQILRQELAQYPNIHIVQGNILEIEHPQLVAELCGIEKNYKIIGNLPYYITSHAIRRFLEIQPSPSLVIIMVQKEVAERITATPPKMSLLAVSVQYYAIPEMVTLVRRTAFIPPPEVDSAVLRLRVREHPLFPDIPSDIYFRIVSAGFAQKRKSLLNSLSSSLNLPKSRIATLLDKASIDHNVRAEQLTLEDWARICRQLMECESYPTVR</sequence>
<dbReference type="PROSITE" id="PS51689">
    <property type="entry name" value="SAM_RNA_A_N6_MT"/>
    <property type="match status" value="1"/>
</dbReference>
<dbReference type="AlphaFoldDB" id="D1CDA8"/>
<feature type="binding site" evidence="7 8">
    <location>
        <position position="73"/>
    </location>
    <ligand>
        <name>S-adenosyl-L-methionine</name>
        <dbReference type="ChEBI" id="CHEBI:59789"/>
    </ligand>
</feature>
<comment type="function">
    <text evidence="7">Specifically dimethylates two adjacent adenosines (A1518 and A1519) in the loop of a conserved hairpin near the 3'-end of 16S rRNA in the 30S particle. May play a critical role in biogenesis of 30S subunits.</text>
</comment>
<dbReference type="InterPro" id="IPR020598">
    <property type="entry name" value="rRNA_Ade_methylase_Trfase_N"/>
</dbReference>
<evidence type="ECO:0000256" key="8">
    <source>
        <dbReference type="PROSITE-ProRule" id="PRU01026"/>
    </source>
</evidence>
<keyword evidence="11" id="KW-1185">Reference proteome</keyword>
<dbReference type="RefSeq" id="WP_012875804.1">
    <property type="nucleotide sequence ID" value="NC_013525.1"/>
</dbReference>
<feature type="domain" description="Ribosomal RNA adenine methylase transferase N-terminal" evidence="9">
    <location>
        <begin position="33"/>
        <end position="206"/>
    </location>
</feature>
<dbReference type="SMART" id="SM00650">
    <property type="entry name" value="rADc"/>
    <property type="match status" value="1"/>
</dbReference>
<dbReference type="STRING" id="525904.Tter_1867"/>
<comment type="catalytic activity">
    <reaction evidence="7">
        <text>adenosine(1518)/adenosine(1519) in 16S rRNA + 4 S-adenosyl-L-methionine = N(6)-dimethyladenosine(1518)/N(6)-dimethyladenosine(1519) in 16S rRNA + 4 S-adenosyl-L-homocysteine + 4 H(+)</text>
        <dbReference type="Rhea" id="RHEA:19609"/>
        <dbReference type="Rhea" id="RHEA-COMP:10232"/>
        <dbReference type="Rhea" id="RHEA-COMP:10233"/>
        <dbReference type="ChEBI" id="CHEBI:15378"/>
        <dbReference type="ChEBI" id="CHEBI:57856"/>
        <dbReference type="ChEBI" id="CHEBI:59789"/>
        <dbReference type="ChEBI" id="CHEBI:74411"/>
        <dbReference type="ChEBI" id="CHEBI:74493"/>
        <dbReference type="EC" id="2.1.1.182"/>
    </reaction>
</comment>
<dbReference type="Pfam" id="PF00398">
    <property type="entry name" value="RrnaAD"/>
    <property type="match status" value="1"/>
</dbReference>
<dbReference type="NCBIfam" id="TIGR00755">
    <property type="entry name" value="ksgA"/>
    <property type="match status" value="1"/>
</dbReference>
<keyword evidence="6 7" id="KW-0694">RNA-binding</keyword>
<evidence type="ECO:0000259" key="9">
    <source>
        <dbReference type="SMART" id="SM00650"/>
    </source>
</evidence>
<dbReference type="HAMAP" id="MF_00607">
    <property type="entry name" value="16SrRNA_methyltr_A"/>
    <property type="match status" value="1"/>
</dbReference>
<evidence type="ECO:0000256" key="6">
    <source>
        <dbReference type="ARBA" id="ARBA00022884"/>
    </source>
</evidence>
<keyword evidence="2 7" id="KW-0698">rRNA processing</keyword>
<dbReference type="KEGG" id="ttr:Tter_1867"/>
<evidence type="ECO:0000256" key="2">
    <source>
        <dbReference type="ARBA" id="ARBA00022552"/>
    </source>
</evidence>
<dbReference type="PANTHER" id="PTHR11727">
    <property type="entry name" value="DIMETHYLADENOSINE TRANSFERASE"/>
    <property type="match status" value="1"/>
</dbReference>
<keyword evidence="1 7" id="KW-0963">Cytoplasm</keyword>
<feature type="binding site" evidence="7 8">
    <location>
        <position position="123"/>
    </location>
    <ligand>
        <name>S-adenosyl-L-methionine</name>
        <dbReference type="ChEBI" id="CHEBI:59789"/>
    </ligand>
</feature>
<dbReference type="OrthoDB" id="9814755at2"/>
<dbReference type="Gene3D" id="3.40.50.150">
    <property type="entry name" value="Vaccinia Virus protein VP39"/>
    <property type="match status" value="1"/>
</dbReference>
<dbReference type="Proteomes" id="UP000000323">
    <property type="component" value="Chromosome 1"/>
</dbReference>
<gene>
    <name evidence="7" type="primary">rsmA</name>
    <name evidence="7" type="synonym">ksgA</name>
    <name evidence="10" type="ordered locus">Tter_1867</name>
</gene>
<dbReference type="PROSITE" id="PS01131">
    <property type="entry name" value="RRNA_A_DIMETH"/>
    <property type="match status" value="1"/>
</dbReference>
<name>D1CDA8_THET1</name>
<dbReference type="GO" id="GO:0005829">
    <property type="term" value="C:cytosol"/>
    <property type="evidence" value="ECO:0007669"/>
    <property type="project" value="TreeGrafter"/>
</dbReference>
<dbReference type="HOGENOM" id="CLU_041220_0_0_0"/>
<evidence type="ECO:0000256" key="3">
    <source>
        <dbReference type="ARBA" id="ARBA00022603"/>
    </source>
</evidence>
<feature type="binding site" evidence="7 8">
    <location>
        <position position="26"/>
    </location>
    <ligand>
        <name>S-adenosyl-L-methionine</name>
        <dbReference type="ChEBI" id="CHEBI:59789"/>
    </ligand>
</feature>
<evidence type="ECO:0000256" key="1">
    <source>
        <dbReference type="ARBA" id="ARBA00022490"/>
    </source>
</evidence>
<dbReference type="GO" id="GO:0052908">
    <property type="term" value="F:16S rRNA (adenine(1518)-N(6)/adenine(1519)-N(6))-dimethyltransferase activity"/>
    <property type="evidence" value="ECO:0007669"/>
    <property type="project" value="UniProtKB-EC"/>
</dbReference>
<comment type="subcellular location">
    <subcellularLocation>
        <location evidence="7">Cytoplasm</location>
    </subcellularLocation>
</comment>
<dbReference type="InterPro" id="IPR029063">
    <property type="entry name" value="SAM-dependent_MTases_sf"/>
</dbReference>
<dbReference type="InterPro" id="IPR001737">
    <property type="entry name" value="KsgA/Erm"/>
</dbReference>
<dbReference type="EC" id="2.1.1.182" evidence="7"/>
<organism evidence="10 11">
    <name type="scientific">Thermobaculum terrenum (strain ATCC BAA-798 / CCMEE 7001 / YNP1)</name>
    <dbReference type="NCBI Taxonomy" id="525904"/>
    <lineage>
        <taxon>Bacteria</taxon>
        <taxon>Bacillati</taxon>
        <taxon>Chloroflexota</taxon>
        <taxon>Chloroflexia</taxon>
        <taxon>Candidatus Thermobaculales</taxon>
        <taxon>Candidatus Thermobaculaceae</taxon>
        <taxon>Thermobaculum</taxon>
    </lineage>
</organism>
<keyword evidence="3 7" id="KW-0489">Methyltransferase</keyword>
<dbReference type="PANTHER" id="PTHR11727:SF7">
    <property type="entry name" value="DIMETHYLADENOSINE TRANSFERASE-RELATED"/>
    <property type="match status" value="1"/>
</dbReference>
<comment type="similarity">
    <text evidence="7">Belongs to the class I-like SAM-binding methyltransferase superfamily. rRNA adenine N(6)-methyltransferase family. RsmA subfamily.</text>
</comment>
<feature type="binding site" evidence="7 8">
    <location>
        <position position="53"/>
    </location>
    <ligand>
        <name>S-adenosyl-L-methionine</name>
        <dbReference type="ChEBI" id="CHEBI:59789"/>
    </ligand>
</feature>
<feature type="binding site" evidence="7 8">
    <location>
        <position position="28"/>
    </location>
    <ligand>
        <name>S-adenosyl-L-methionine</name>
        <dbReference type="ChEBI" id="CHEBI:59789"/>
    </ligand>
</feature>
<comment type="caution">
    <text evidence="7 8">Lacks conserved residue(s) required for the propagation of feature annotation.</text>
</comment>
<dbReference type="CDD" id="cd02440">
    <property type="entry name" value="AdoMet_MTases"/>
    <property type="match status" value="1"/>
</dbReference>
<evidence type="ECO:0000313" key="10">
    <source>
        <dbReference type="EMBL" id="ACZ42773.1"/>
    </source>
</evidence>
<evidence type="ECO:0000313" key="11">
    <source>
        <dbReference type="Proteomes" id="UP000000323"/>
    </source>
</evidence>
<keyword evidence="5 7" id="KW-0949">S-adenosyl-L-methionine</keyword>
<proteinExistence type="inferred from homology"/>
<dbReference type="Gene3D" id="1.10.8.100">
    <property type="entry name" value="Ribosomal RNA adenine dimethylase-like, domain 2"/>
    <property type="match status" value="1"/>
</dbReference>
<dbReference type="InterPro" id="IPR011530">
    <property type="entry name" value="rRNA_adenine_dimethylase"/>
</dbReference>
<dbReference type="eggNOG" id="COG0030">
    <property type="taxonomic scope" value="Bacteria"/>
</dbReference>